<dbReference type="InterPro" id="IPR015943">
    <property type="entry name" value="WD40/YVTN_repeat-like_dom_sf"/>
</dbReference>
<evidence type="ECO:0000256" key="5">
    <source>
        <dbReference type="RuleBase" id="RU331113"/>
    </source>
</evidence>
<dbReference type="InterPro" id="IPR001680">
    <property type="entry name" value="WD40_rpt"/>
</dbReference>
<dbReference type="Proteomes" id="UP000829720">
    <property type="component" value="Unassembled WGS sequence"/>
</dbReference>
<dbReference type="InterPro" id="IPR000009">
    <property type="entry name" value="PP2A_PR55"/>
</dbReference>
<evidence type="ECO:0000256" key="4">
    <source>
        <dbReference type="ARBA" id="ARBA00064415"/>
    </source>
</evidence>
<evidence type="ECO:0000256" key="2">
    <source>
        <dbReference type="ARBA" id="ARBA00022574"/>
    </source>
</evidence>
<organism evidence="6 7">
    <name type="scientific">Albula goreensis</name>
    <dbReference type="NCBI Taxonomy" id="1534307"/>
    <lineage>
        <taxon>Eukaryota</taxon>
        <taxon>Metazoa</taxon>
        <taxon>Chordata</taxon>
        <taxon>Craniata</taxon>
        <taxon>Vertebrata</taxon>
        <taxon>Euteleostomi</taxon>
        <taxon>Actinopterygii</taxon>
        <taxon>Neopterygii</taxon>
        <taxon>Teleostei</taxon>
        <taxon>Albuliformes</taxon>
        <taxon>Albulidae</taxon>
        <taxon>Albula</taxon>
    </lineage>
</organism>
<evidence type="ECO:0000256" key="1">
    <source>
        <dbReference type="ARBA" id="ARBA00008259"/>
    </source>
</evidence>
<keyword evidence="2 5" id="KW-0853">WD repeat</keyword>
<comment type="subunit">
    <text evidence="4">PP2A consists of a common heterodimeric core enzyme, composed of a 36 kDa catalytic subunit (subunit C) and a 65 kDa constant regulatory subunit (PR65 or subunit A), that associates with a variety of regulatory subunits.</text>
</comment>
<dbReference type="GO" id="GO:0019888">
    <property type="term" value="F:protein phosphatase regulator activity"/>
    <property type="evidence" value="ECO:0007669"/>
    <property type="project" value="InterPro"/>
</dbReference>
<keyword evidence="7" id="KW-1185">Reference proteome</keyword>
<dbReference type="PROSITE" id="PS01024">
    <property type="entry name" value="PR55_1"/>
    <property type="match status" value="1"/>
</dbReference>
<dbReference type="SMART" id="SM00320">
    <property type="entry name" value="WD40"/>
    <property type="match status" value="6"/>
</dbReference>
<proteinExistence type="inferred from homology"/>
<sequence length="431" mass="49576">MAGVGGGGNDVQWCFSQVKGAIDDDVAEADIISTVEFSHSGELLATGDKGGRVVIFQQAQENKSQPQCRSEYNVYSTFQSHEPEFDYLKSLEIEEKINKIRWLPQKNAAQFLLSTNDKTIKLWKISERDKRPEGYNLKEEDGRYRDPSTVTTLRVPVFRPMDLMVEASPGVDHETYLSTDDLRINLWHLEITDRSFNIVDIKPANMEELTEVITAAEFHPNQCNTFVYSSSKGTIRLCDMRASALCDKHSKLFEEPEDPSNRSFFSEIISSISDVKFSHSGRYLMTRDYLSVKIWDLNMENRPVETYQVHEYLRSKLCSLYENDCIFDKFECCWNGNDSVVMTGSYNNFFRMFERGQQWDVTLEASRESSRPCSVLKPRKVCASGKRKKDEISVDSLDFNKKILHTAWHPQDNIIAVATTNNLYIFQDKPN</sequence>
<evidence type="ECO:0000313" key="7">
    <source>
        <dbReference type="Proteomes" id="UP000829720"/>
    </source>
</evidence>
<evidence type="ECO:0000256" key="3">
    <source>
        <dbReference type="ARBA" id="ARBA00022737"/>
    </source>
</evidence>
<dbReference type="OrthoDB" id="6274823at2759"/>
<dbReference type="GO" id="GO:0000159">
    <property type="term" value="C:protein phosphatase type 2A complex"/>
    <property type="evidence" value="ECO:0007669"/>
    <property type="project" value="UniProtKB-UniRule"/>
</dbReference>
<dbReference type="PANTHER" id="PTHR11871">
    <property type="entry name" value="PROTEIN PHOSPHATASE PP2A REGULATORY SUBUNIT B"/>
    <property type="match status" value="1"/>
</dbReference>
<reference evidence="6" key="1">
    <citation type="submission" date="2021-01" db="EMBL/GenBank/DDBJ databases">
        <authorList>
            <person name="Zahm M."/>
            <person name="Roques C."/>
            <person name="Cabau C."/>
            <person name="Klopp C."/>
            <person name="Donnadieu C."/>
            <person name="Jouanno E."/>
            <person name="Lampietro C."/>
            <person name="Louis A."/>
            <person name="Herpin A."/>
            <person name="Echchiki A."/>
            <person name="Berthelot C."/>
            <person name="Parey E."/>
            <person name="Roest-Crollius H."/>
            <person name="Braasch I."/>
            <person name="Postlethwait J."/>
            <person name="Bobe J."/>
            <person name="Montfort J."/>
            <person name="Bouchez O."/>
            <person name="Begum T."/>
            <person name="Mejri S."/>
            <person name="Adams A."/>
            <person name="Chen W.-J."/>
            <person name="Guiguen Y."/>
        </authorList>
    </citation>
    <scope>NUCLEOTIDE SEQUENCE</scope>
    <source>
        <tissue evidence="6">Blood</tissue>
    </source>
</reference>
<dbReference type="PIRSF" id="PIRSF037309">
    <property type="entry name" value="PP2A_PR55"/>
    <property type="match status" value="1"/>
</dbReference>
<accession>A0A8T3E7E9</accession>
<dbReference type="PRINTS" id="PR00600">
    <property type="entry name" value="PP2APR55"/>
</dbReference>
<dbReference type="EMBL" id="JAERUA010000001">
    <property type="protein sequence ID" value="KAI1905003.1"/>
    <property type="molecule type" value="Genomic_DNA"/>
</dbReference>
<dbReference type="AlphaFoldDB" id="A0A8T3E7E9"/>
<gene>
    <name evidence="6" type="ORF">AGOR_G00011480</name>
</gene>
<protein>
    <recommendedName>
        <fullName evidence="5">Serine/threonine-protein phosphatase 2A 55 kDa regulatory subunit B</fullName>
    </recommendedName>
</protein>
<keyword evidence="3 5" id="KW-0677">Repeat</keyword>
<dbReference type="Gene3D" id="2.130.10.10">
    <property type="entry name" value="YVTN repeat-like/Quinoprotein amine dehydrogenase"/>
    <property type="match status" value="1"/>
</dbReference>
<comment type="caution">
    <text evidence="6">The sequence shown here is derived from an EMBL/GenBank/DDBJ whole genome shotgun (WGS) entry which is preliminary data.</text>
</comment>
<dbReference type="FunFam" id="2.130.10.10:FF:000002">
    <property type="entry name" value="Serine/threonine-protein phosphatase 2A 55 kDa regulatory subunit B"/>
    <property type="match status" value="1"/>
</dbReference>
<dbReference type="SUPFAM" id="SSF50978">
    <property type="entry name" value="WD40 repeat-like"/>
    <property type="match status" value="1"/>
</dbReference>
<name>A0A8T3E7E9_9TELE</name>
<evidence type="ECO:0000313" key="6">
    <source>
        <dbReference type="EMBL" id="KAI1905003.1"/>
    </source>
</evidence>
<dbReference type="InterPro" id="IPR018067">
    <property type="entry name" value="PP2A_PR55_CS"/>
</dbReference>
<dbReference type="InterPro" id="IPR036322">
    <property type="entry name" value="WD40_repeat_dom_sf"/>
</dbReference>
<comment type="similarity">
    <text evidence="1 5">Belongs to the phosphatase 2A regulatory subunit B family.</text>
</comment>